<evidence type="ECO:0000313" key="1">
    <source>
        <dbReference type="EMBL" id="KAK6004755.1"/>
    </source>
</evidence>
<evidence type="ECO:0000313" key="2">
    <source>
        <dbReference type="Proteomes" id="UP001341245"/>
    </source>
</evidence>
<accession>A0ABR0TJX4</accession>
<comment type="caution">
    <text evidence="1">The sequence shown here is derived from an EMBL/GenBank/DDBJ whole genome shotgun (WGS) entry which is preliminary data.</text>
</comment>
<reference evidence="1 2" key="1">
    <citation type="submission" date="2023-11" db="EMBL/GenBank/DDBJ databases">
        <title>Draft genome sequence and annotation of the polyextremotolerant black yeast-like fungus Aureobasidium pullulans NRRL 62042.</title>
        <authorList>
            <person name="Dielentheis-Frenken M.R.E."/>
            <person name="Wibberg D."/>
            <person name="Blank L.M."/>
            <person name="Tiso T."/>
        </authorList>
    </citation>
    <scope>NUCLEOTIDE SEQUENCE [LARGE SCALE GENOMIC DNA]</scope>
    <source>
        <strain evidence="1 2">NRRL 62042</strain>
    </source>
</reference>
<dbReference type="Proteomes" id="UP001341245">
    <property type="component" value="Unassembled WGS sequence"/>
</dbReference>
<dbReference type="Gene3D" id="3.30.710.10">
    <property type="entry name" value="Potassium Channel Kv1.1, Chain A"/>
    <property type="match status" value="1"/>
</dbReference>
<sequence length="167" mass="19603">MELMEPYDRRIWRWWVMSYIISKSHDAIQIKSQDDDSESPSIATVNKELLCFYSPYYTAAIKGSFSECHKKVFTLRLSALQTQMFVEWLYIGRYEYVSPQNDDIHMCALYILADQTDIIALRRTIMARMRFCYRPMTPGLMVRTVSQLPGGSGLRRYLLEEAVAEQM</sequence>
<dbReference type="EMBL" id="JASGXD010000007">
    <property type="protein sequence ID" value="KAK6004755.1"/>
    <property type="molecule type" value="Genomic_DNA"/>
</dbReference>
<organism evidence="1 2">
    <name type="scientific">Aureobasidium pullulans</name>
    <name type="common">Black yeast</name>
    <name type="synonym">Pullularia pullulans</name>
    <dbReference type="NCBI Taxonomy" id="5580"/>
    <lineage>
        <taxon>Eukaryota</taxon>
        <taxon>Fungi</taxon>
        <taxon>Dikarya</taxon>
        <taxon>Ascomycota</taxon>
        <taxon>Pezizomycotina</taxon>
        <taxon>Dothideomycetes</taxon>
        <taxon>Dothideomycetidae</taxon>
        <taxon>Dothideales</taxon>
        <taxon>Saccotheciaceae</taxon>
        <taxon>Aureobasidium</taxon>
    </lineage>
</organism>
<gene>
    <name evidence="1" type="ORF">QM012_008617</name>
</gene>
<evidence type="ECO:0008006" key="3">
    <source>
        <dbReference type="Google" id="ProtNLM"/>
    </source>
</evidence>
<proteinExistence type="predicted"/>
<dbReference type="SUPFAM" id="SSF54695">
    <property type="entry name" value="POZ domain"/>
    <property type="match status" value="1"/>
</dbReference>
<keyword evidence="2" id="KW-1185">Reference proteome</keyword>
<name>A0ABR0TJX4_AURPU</name>
<protein>
    <recommendedName>
        <fullName evidence="3">BTB domain-containing protein</fullName>
    </recommendedName>
</protein>
<dbReference type="InterPro" id="IPR011333">
    <property type="entry name" value="SKP1/BTB/POZ_sf"/>
</dbReference>